<dbReference type="HOGENOM" id="CLU_031814_0_0_1"/>
<name>L1JPL4_GUITC</name>
<keyword evidence="6" id="KW-1185">Reference proteome</keyword>
<dbReference type="KEGG" id="gtt:GUITHDRAFT_175560"/>
<dbReference type="Pfam" id="PF21154">
    <property type="entry name" value="RPN7_PSMD6_C"/>
    <property type="match status" value="1"/>
</dbReference>
<dbReference type="Proteomes" id="UP000011087">
    <property type="component" value="Unassembled WGS sequence"/>
</dbReference>
<dbReference type="OrthoDB" id="1452at2759"/>
<evidence type="ECO:0000259" key="3">
    <source>
        <dbReference type="PROSITE" id="PS50250"/>
    </source>
</evidence>
<feature type="region of interest" description="Disordered" evidence="2">
    <location>
        <begin position="1"/>
        <end position="25"/>
    </location>
</feature>
<dbReference type="PROSITE" id="PS50250">
    <property type="entry name" value="PCI"/>
    <property type="match status" value="1"/>
</dbReference>
<evidence type="ECO:0000313" key="4">
    <source>
        <dbReference type="EMBL" id="EKX50382.1"/>
    </source>
</evidence>
<evidence type="ECO:0000256" key="2">
    <source>
        <dbReference type="SAM" id="MobiDB-lite"/>
    </source>
</evidence>
<dbReference type="InterPro" id="IPR049549">
    <property type="entry name" value="RPN7_PSMD6_C"/>
</dbReference>
<dbReference type="PANTHER" id="PTHR14145">
    <property type="entry name" value="26S PROTESOME SUBUNIT 6"/>
    <property type="match status" value="1"/>
</dbReference>
<dbReference type="InterPro" id="IPR000717">
    <property type="entry name" value="PCI_dom"/>
</dbReference>
<dbReference type="EnsemblProtists" id="EKX50382">
    <property type="protein sequence ID" value="EKX50382"/>
    <property type="gene ID" value="GUITHDRAFT_175560"/>
</dbReference>
<dbReference type="Pfam" id="PF01399">
    <property type="entry name" value="PCI"/>
    <property type="match status" value="1"/>
</dbReference>
<dbReference type="PaxDb" id="55529-EKX50382"/>
<reference evidence="6" key="2">
    <citation type="submission" date="2012-11" db="EMBL/GenBank/DDBJ databases">
        <authorList>
            <person name="Kuo A."/>
            <person name="Curtis B.A."/>
            <person name="Tanifuji G."/>
            <person name="Burki F."/>
            <person name="Gruber A."/>
            <person name="Irimia M."/>
            <person name="Maruyama S."/>
            <person name="Arias M.C."/>
            <person name="Ball S.G."/>
            <person name="Gile G.H."/>
            <person name="Hirakawa Y."/>
            <person name="Hopkins J.F."/>
            <person name="Rensing S.A."/>
            <person name="Schmutz J."/>
            <person name="Symeonidi A."/>
            <person name="Elias M."/>
            <person name="Eveleigh R.J."/>
            <person name="Herman E.K."/>
            <person name="Klute M.J."/>
            <person name="Nakayama T."/>
            <person name="Obornik M."/>
            <person name="Reyes-Prieto A."/>
            <person name="Armbrust E.V."/>
            <person name="Aves S.J."/>
            <person name="Beiko R.G."/>
            <person name="Coutinho P."/>
            <person name="Dacks J.B."/>
            <person name="Durnford D.G."/>
            <person name="Fast N.M."/>
            <person name="Green B.R."/>
            <person name="Grisdale C."/>
            <person name="Hempe F."/>
            <person name="Henrissat B."/>
            <person name="Hoppner M.P."/>
            <person name="Ishida K.-I."/>
            <person name="Kim E."/>
            <person name="Koreny L."/>
            <person name="Kroth P.G."/>
            <person name="Liu Y."/>
            <person name="Malik S.-B."/>
            <person name="Maier U.G."/>
            <person name="McRose D."/>
            <person name="Mock T."/>
            <person name="Neilson J.A."/>
            <person name="Onodera N.T."/>
            <person name="Poole A.M."/>
            <person name="Pritham E.J."/>
            <person name="Richards T.A."/>
            <person name="Rocap G."/>
            <person name="Roy S.W."/>
            <person name="Sarai C."/>
            <person name="Schaack S."/>
            <person name="Shirato S."/>
            <person name="Slamovits C.H."/>
            <person name="Spencer D.F."/>
            <person name="Suzuki S."/>
            <person name="Worden A.Z."/>
            <person name="Zauner S."/>
            <person name="Barry K."/>
            <person name="Bell C."/>
            <person name="Bharti A.K."/>
            <person name="Crow J.A."/>
            <person name="Grimwood J."/>
            <person name="Kramer R."/>
            <person name="Lindquist E."/>
            <person name="Lucas S."/>
            <person name="Salamov A."/>
            <person name="McFadden G.I."/>
            <person name="Lane C.E."/>
            <person name="Keeling P.J."/>
            <person name="Gray M.W."/>
            <person name="Grigoriev I.V."/>
            <person name="Archibald J.M."/>
        </authorList>
    </citation>
    <scope>NUCLEOTIDE SEQUENCE</scope>
    <source>
        <strain evidence="6">CCMP2712</strain>
    </source>
</reference>
<dbReference type="FunFam" id="1.25.40.570:FF:000005">
    <property type="entry name" value="26S proteasome regulatory subunit N7"/>
    <property type="match status" value="1"/>
</dbReference>
<gene>
    <name evidence="4" type="ORF">GUITHDRAFT_175560</name>
</gene>
<evidence type="ECO:0000256" key="1">
    <source>
        <dbReference type="ARBA" id="ARBA00022942"/>
    </source>
</evidence>
<dbReference type="GO" id="GO:0000502">
    <property type="term" value="C:proteasome complex"/>
    <property type="evidence" value="ECO:0007669"/>
    <property type="project" value="UniProtKB-KW"/>
</dbReference>
<reference evidence="4 6" key="1">
    <citation type="journal article" date="2012" name="Nature">
        <title>Algal genomes reveal evolutionary mosaicism and the fate of nucleomorphs.</title>
        <authorList>
            <consortium name="DOE Joint Genome Institute"/>
            <person name="Curtis B.A."/>
            <person name="Tanifuji G."/>
            <person name="Burki F."/>
            <person name="Gruber A."/>
            <person name="Irimia M."/>
            <person name="Maruyama S."/>
            <person name="Arias M.C."/>
            <person name="Ball S.G."/>
            <person name="Gile G.H."/>
            <person name="Hirakawa Y."/>
            <person name="Hopkins J.F."/>
            <person name="Kuo A."/>
            <person name="Rensing S.A."/>
            <person name="Schmutz J."/>
            <person name="Symeonidi A."/>
            <person name="Elias M."/>
            <person name="Eveleigh R.J."/>
            <person name="Herman E.K."/>
            <person name="Klute M.J."/>
            <person name="Nakayama T."/>
            <person name="Obornik M."/>
            <person name="Reyes-Prieto A."/>
            <person name="Armbrust E.V."/>
            <person name="Aves S.J."/>
            <person name="Beiko R.G."/>
            <person name="Coutinho P."/>
            <person name="Dacks J.B."/>
            <person name="Durnford D.G."/>
            <person name="Fast N.M."/>
            <person name="Green B.R."/>
            <person name="Grisdale C.J."/>
            <person name="Hempel F."/>
            <person name="Henrissat B."/>
            <person name="Hoppner M.P."/>
            <person name="Ishida K."/>
            <person name="Kim E."/>
            <person name="Koreny L."/>
            <person name="Kroth P.G."/>
            <person name="Liu Y."/>
            <person name="Malik S.B."/>
            <person name="Maier U.G."/>
            <person name="McRose D."/>
            <person name="Mock T."/>
            <person name="Neilson J.A."/>
            <person name="Onodera N.T."/>
            <person name="Poole A.M."/>
            <person name="Pritham E.J."/>
            <person name="Richards T.A."/>
            <person name="Rocap G."/>
            <person name="Roy S.W."/>
            <person name="Sarai C."/>
            <person name="Schaack S."/>
            <person name="Shirato S."/>
            <person name="Slamovits C.H."/>
            <person name="Spencer D.F."/>
            <person name="Suzuki S."/>
            <person name="Worden A.Z."/>
            <person name="Zauner S."/>
            <person name="Barry K."/>
            <person name="Bell C."/>
            <person name="Bharti A.K."/>
            <person name="Crow J.A."/>
            <person name="Grimwood J."/>
            <person name="Kramer R."/>
            <person name="Lindquist E."/>
            <person name="Lucas S."/>
            <person name="Salamov A."/>
            <person name="McFadden G.I."/>
            <person name="Lane C.E."/>
            <person name="Keeling P.J."/>
            <person name="Gray M.W."/>
            <person name="Grigoriev I.V."/>
            <person name="Archibald J.M."/>
        </authorList>
    </citation>
    <scope>NUCLEOTIDE SEQUENCE</scope>
    <source>
        <strain evidence="4 6">CCMP2712</strain>
    </source>
</reference>
<dbReference type="GO" id="GO:0043161">
    <property type="term" value="P:proteasome-mediated ubiquitin-dependent protein catabolic process"/>
    <property type="evidence" value="ECO:0007669"/>
    <property type="project" value="TreeGrafter"/>
</dbReference>
<dbReference type="InterPro" id="IPR036390">
    <property type="entry name" value="WH_DNA-bd_sf"/>
</dbReference>
<dbReference type="InterPro" id="IPR045135">
    <property type="entry name" value="Rpn7_N"/>
</dbReference>
<dbReference type="AlphaFoldDB" id="L1JPL4"/>
<accession>L1JPL4</accession>
<dbReference type="GeneID" id="17306900"/>
<protein>
    <submittedName>
        <fullName evidence="4">26S proteasome regulatory complex, subunit RPN7</fullName>
    </submittedName>
</protein>
<feature type="domain" description="PCI" evidence="3">
    <location>
        <begin position="211"/>
        <end position="377"/>
    </location>
</feature>
<dbReference type="RefSeq" id="XP_005837362.1">
    <property type="nucleotide sequence ID" value="XM_005837305.1"/>
</dbReference>
<reference evidence="5" key="3">
    <citation type="submission" date="2016-03" db="UniProtKB">
        <authorList>
            <consortium name="EnsemblProtists"/>
        </authorList>
    </citation>
    <scope>IDENTIFICATION</scope>
</reference>
<dbReference type="Gene3D" id="1.25.40.570">
    <property type="match status" value="1"/>
</dbReference>
<evidence type="ECO:0000313" key="6">
    <source>
        <dbReference type="Proteomes" id="UP000011087"/>
    </source>
</evidence>
<dbReference type="PANTHER" id="PTHR14145:SF1">
    <property type="entry name" value="26S PROTEASOME NON-ATPASE REGULATORY SUBUNIT 6"/>
    <property type="match status" value="1"/>
</dbReference>
<dbReference type="SUPFAM" id="SSF46785">
    <property type="entry name" value="Winged helix' DNA-binding domain"/>
    <property type="match status" value="1"/>
</dbReference>
<dbReference type="Pfam" id="PF10602">
    <property type="entry name" value="RPN7"/>
    <property type="match status" value="1"/>
</dbReference>
<dbReference type="eggNOG" id="KOG0687">
    <property type="taxonomic scope" value="Eukaryota"/>
</dbReference>
<dbReference type="OMA" id="RLHCKVD"/>
<dbReference type="STRING" id="905079.L1JPL4"/>
<dbReference type="SMART" id="SM00088">
    <property type="entry name" value="PINT"/>
    <property type="match status" value="1"/>
</dbReference>
<sequence>MADAMQVDGAKEGANPVKVKADDDPEAEGEWMRLSFIRFKLTSPKCPPSAKDALWADFMKLVERFNSVAVYEITCQETGRKIDSSLVAKMKAENERRLKEVDDAIKDAQENEGDMEVRDGMMAKAQVLARTATKELAANAYDEAEKLPKTTSGQKLDVRFHLMRIGMFWGDIYMVETHVKVCKELVDNGGDWERRNRLKVYEASYLISIRDFKRAATLLLESISTFTAVDLYSYNQFYTVVCATIACDRKTIKEKVIHAPEILQVIASNPALEKMINSLYKCLYKDFFVALVDIVDQLFLDRFVCSHARYFLRQARVVAYTQYLESYHTVDMASMSATFGVGLNFLDNELSDLVACGRLSCKIDKVKGVVCSNRPDRKNALYQQTIKQGDSLLNRIQKLSRVITI</sequence>
<dbReference type="InterPro" id="IPR019585">
    <property type="entry name" value="Rpn7/CSN1"/>
</dbReference>
<organism evidence="4">
    <name type="scientific">Guillardia theta (strain CCMP2712)</name>
    <name type="common">Cryptophyte</name>
    <dbReference type="NCBI Taxonomy" id="905079"/>
    <lineage>
        <taxon>Eukaryota</taxon>
        <taxon>Cryptophyceae</taxon>
        <taxon>Pyrenomonadales</taxon>
        <taxon>Geminigeraceae</taxon>
        <taxon>Guillardia</taxon>
    </lineage>
</organism>
<evidence type="ECO:0000313" key="5">
    <source>
        <dbReference type="EnsemblProtists" id="EKX50382"/>
    </source>
</evidence>
<proteinExistence type="predicted"/>
<dbReference type="EMBL" id="JH992979">
    <property type="protein sequence ID" value="EKX50382.1"/>
    <property type="molecule type" value="Genomic_DNA"/>
</dbReference>
<keyword evidence="1 4" id="KW-0647">Proteasome</keyword>